<protein>
    <submittedName>
        <fullName evidence="2">Uncharacterized protein</fullName>
    </submittedName>
</protein>
<accession>A0A137P329</accession>
<reference evidence="2 3" key="1">
    <citation type="journal article" date="2015" name="Genome Biol. Evol.">
        <title>Phylogenomic analyses indicate that early fungi evolved digesting cell walls of algal ancestors of land plants.</title>
        <authorList>
            <person name="Chang Y."/>
            <person name="Wang S."/>
            <person name="Sekimoto S."/>
            <person name="Aerts A.L."/>
            <person name="Choi C."/>
            <person name="Clum A."/>
            <person name="LaButti K.M."/>
            <person name="Lindquist E.A."/>
            <person name="Yee Ngan C."/>
            <person name="Ohm R.A."/>
            <person name="Salamov A.A."/>
            <person name="Grigoriev I.V."/>
            <person name="Spatafora J.W."/>
            <person name="Berbee M.L."/>
        </authorList>
    </citation>
    <scope>NUCLEOTIDE SEQUENCE [LARGE SCALE GENOMIC DNA]</scope>
    <source>
        <strain evidence="2 3">NRRL 28638</strain>
    </source>
</reference>
<keyword evidence="1" id="KW-0472">Membrane</keyword>
<keyword evidence="3" id="KW-1185">Reference proteome</keyword>
<feature type="transmembrane region" description="Helical" evidence="1">
    <location>
        <begin position="18"/>
        <end position="36"/>
    </location>
</feature>
<name>A0A137P329_CONC2</name>
<dbReference type="EMBL" id="KQ964535">
    <property type="protein sequence ID" value="KXN69436.1"/>
    <property type="molecule type" value="Genomic_DNA"/>
</dbReference>
<keyword evidence="1" id="KW-1133">Transmembrane helix</keyword>
<evidence type="ECO:0000313" key="2">
    <source>
        <dbReference type="EMBL" id="KXN69436.1"/>
    </source>
</evidence>
<feature type="transmembrane region" description="Helical" evidence="1">
    <location>
        <begin position="42"/>
        <end position="63"/>
    </location>
</feature>
<keyword evidence="1" id="KW-0812">Transmembrane</keyword>
<evidence type="ECO:0000313" key="3">
    <source>
        <dbReference type="Proteomes" id="UP000070444"/>
    </source>
</evidence>
<gene>
    <name evidence="2" type="ORF">CONCODRAFT_8174</name>
</gene>
<organism evidence="2 3">
    <name type="scientific">Conidiobolus coronatus (strain ATCC 28846 / CBS 209.66 / NRRL 28638)</name>
    <name type="common">Delacroixia coronata</name>
    <dbReference type="NCBI Taxonomy" id="796925"/>
    <lineage>
        <taxon>Eukaryota</taxon>
        <taxon>Fungi</taxon>
        <taxon>Fungi incertae sedis</taxon>
        <taxon>Zoopagomycota</taxon>
        <taxon>Entomophthoromycotina</taxon>
        <taxon>Entomophthoromycetes</taxon>
        <taxon>Entomophthorales</taxon>
        <taxon>Ancylistaceae</taxon>
        <taxon>Conidiobolus</taxon>
    </lineage>
</organism>
<evidence type="ECO:0000256" key="1">
    <source>
        <dbReference type="SAM" id="Phobius"/>
    </source>
</evidence>
<dbReference type="AlphaFoldDB" id="A0A137P329"/>
<dbReference type="Proteomes" id="UP000070444">
    <property type="component" value="Unassembled WGS sequence"/>
</dbReference>
<proteinExistence type="predicted"/>
<sequence length="149" mass="16872">MTGWLDSLLKRIKKKFKIIIFVIISICFAVGCAIIINITNNFIYGLAAMICYIFILGVLSKYLNIFGCDRHEELTLSPLDRVCIEQTDVFCEGPPSYQVAQQTPPLYDPEQCQPPSSIQSPVNNIYNTQAYEDSIANNSREAPSMRQLR</sequence>